<dbReference type="PROSITE" id="PS51898">
    <property type="entry name" value="TYR_RECOMBINASE"/>
    <property type="match status" value="1"/>
</dbReference>
<dbReference type="Proteomes" id="UP000003755">
    <property type="component" value="Unassembled WGS sequence"/>
</dbReference>
<dbReference type="PANTHER" id="PTHR30349:SF77">
    <property type="entry name" value="TYROSINE RECOMBINASE XERC"/>
    <property type="match status" value="1"/>
</dbReference>
<evidence type="ECO:0000313" key="5">
    <source>
        <dbReference type="EMBL" id="EEX20611.1"/>
    </source>
</evidence>
<dbReference type="STRING" id="537007.BLAHAN_06580"/>
<name>C9LAX6_BLAHA</name>
<proteinExistence type="predicted"/>
<evidence type="ECO:0000256" key="1">
    <source>
        <dbReference type="ARBA" id="ARBA00004496"/>
    </source>
</evidence>
<dbReference type="InterPro" id="IPR050090">
    <property type="entry name" value="Tyrosine_recombinase_XerCD"/>
</dbReference>
<dbReference type="GO" id="GO:0005737">
    <property type="term" value="C:cytoplasm"/>
    <property type="evidence" value="ECO:0007669"/>
    <property type="project" value="UniProtKB-SubCell"/>
</dbReference>
<dbReference type="RefSeq" id="WP_003023188.1">
    <property type="nucleotide sequence ID" value="NZ_GG698591.1"/>
</dbReference>
<evidence type="ECO:0000313" key="6">
    <source>
        <dbReference type="Proteomes" id="UP000003755"/>
    </source>
</evidence>
<evidence type="ECO:0000256" key="2">
    <source>
        <dbReference type="ARBA" id="ARBA00022908"/>
    </source>
</evidence>
<dbReference type="AlphaFoldDB" id="C9LAX6"/>
<dbReference type="InterPro" id="IPR002104">
    <property type="entry name" value="Integrase_catalytic"/>
</dbReference>
<dbReference type="KEGG" id="bhan:CGC63_05975"/>
<dbReference type="SUPFAM" id="SSF56349">
    <property type="entry name" value="DNA breaking-rejoining enzymes"/>
    <property type="match status" value="1"/>
</dbReference>
<sequence>MLAFSIDYYEMIFRVTQSVELFCAYVTNLVYHYKFCGLTLADIDMKERIIHVDHQLLRLSDMEYVITQTKTDCGVRDLPMTQGVYECFQRILKARRRPKVEPMIDNKIGFLFLDKNGMPKVAGHWEKYFNHMVGKYNRTHSVQIPGITPHVCRHTYCTNMARAGMNPKSLQYLMGHSEVATTMDVYTHFGYEEAKIEVEKVKGIGQ</sequence>
<dbReference type="eggNOG" id="COG0582">
    <property type="taxonomic scope" value="Bacteria"/>
</dbReference>
<dbReference type="InterPro" id="IPR011010">
    <property type="entry name" value="DNA_brk_join_enz"/>
</dbReference>
<keyword evidence="3" id="KW-0233">DNA recombination</keyword>
<gene>
    <name evidence="5" type="ORF">BLAHAN_06580</name>
</gene>
<dbReference type="CDD" id="cd01189">
    <property type="entry name" value="INT_ICEBs1_C_like"/>
    <property type="match status" value="1"/>
</dbReference>
<comment type="subcellular location">
    <subcellularLocation>
        <location evidence="1">Cytoplasm</location>
    </subcellularLocation>
</comment>
<dbReference type="Gene3D" id="1.10.443.10">
    <property type="entry name" value="Intergrase catalytic core"/>
    <property type="match status" value="1"/>
</dbReference>
<dbReference type="GO" id="GO:0006310">
    <property type="term" value="P:DNA recombination"/>
    <property type="evidence" value="ECO:0007669"/>
    <property type="project" value="UniProtKB-KW"/>
</dbReference>
<accession>C9LAX6</accession>
<dbReference type="GO" id="GO:0015074">
    <property type="term" value="P:DNA integration"/>
    <property type="evidence" value="ECO:0007669"/>
    <property type="project" value="UniProtKB-KW"/>
</dbReference>
<dbReference type="Pfam" id="PF00589">
    <property type="entry name" value="Phage_integrase"/>
    <property type="match status" value="1"/>
</dbReference>
<evidence type="ECO:0000256" key="3">
    <source>
        <dbReference type="ARBA" id="ARBA00023172"/>
    </source>
</evidence>
<reference evidence="5" key="1">
    <citation type="submission" date="2009-09" db="EMBL/GenBank/DDBJ databases">
        <authorList>
            <person name="Weinstock G."/>
            <person name="Sodergren E."/>
            <person name="Clifton S."/>
            <person name="Fulton L."/>
            <person name="Fulton B."/>
            <person name="Courtney L."/>
            <person name="Fronick C."/>
            <person name="Harrison M."/>
            <person name="Strong C."/>
            <person name="Farmer C."/>
            <person name="Delahaunty K."/>
            <person name="Markovic C."/>
            <person name="Hall O."/>
            <person name="Minx P."/>
            <person name="Tomlinson C."/>
            <person name="Mitreva M."/>
            <person name="Nelson J."/>
            <person name="Hou S."/>
            <person name="Wollam A."/>
            <person name="Pepin K.H."/>
            <person name="Johnson M."/>
            <person name="Bhonagiri V."/>
            <person name="Nash W.E."/>
            <person name="Warren W."/>
            <person name="Chinwalla A."/>
            <person name="Mardis E.R."/>
            <person name="Wilson R.K."/>
        </authorList>
    </citation>
    <scope>NUCLEOTIDE SEQUENCE [LARGE SCALE GENOMIC DNA]</scope>
    <source>
        <strain evidence="5">DSM 20583</strain>
    </source>
</reference>
<keyword evidence="6" id="KW-1185">Reference proteome</keyword>
<dbReference type="InterPro" id="IPR013762">
    <property type="entry name" value="Integrase-like_cat_sf"/>
</dbReference>
<comment type="caution">
    <text evidence="5">The sequence shown here is derived from an EMBL/GenBank/DDBJ whole genome shotgun (WGS) entry which is preliminary data.</text>
</comment>
<evidence type="ECO:0000259" key="4">
    <source>
        <dbReference type="PROSITE" id="PS51898"/>
    </source>
</evidence>
<protein>
    <submittedName>
        <fullName evidence="5">Site-specific recombinase, phage integrase family</fullName>
    </submittedName>
</protein>
<organism evidence="5 6">
    <name type="scientific">Blautia hansenii DSM 20583</name>
    <dbReference type="NCBI Taxonomy" id="537007"/>
    <lineage>
        <taxon>Bacteria</taxon>
        <taxon>Bacillati</taxon>
        <taxon>Bacillota</taxon>
        <taxon>Clostridia</taxon>
        <taxon>Lachnospirales</taxon>
        <taxon>Lachnospiraceae</taxon>
        <taxon>Blautia</taxon>
    </lineage>
</organism>
<dbReference type="GO" id="GO:0003677">
    <property type="term" value="F:DNA binding"/>
    <property type="evidence" value="ECO:0007669"/>
    <property type="project" value="InterPro"/>
</dbReference>
<dbReference type="EMBL" id="ABYU02000042">
    <property type="protein sequence ID" value="EEX20611.1"/>
    <property type="molecule type" value="Genomic_DNA"/>
</dbReference>
<feature type="domain" description="Tyr recombinase" evidence="4">
    <location>
        <begin position="1"/>
        <end position="200"/>
    </location>
</feature>
<dbReference type="PANTHER" id="PTHR30349">
    <property type="entry name" value="PHAGE INTEGRASE-RELATED"/>
    <property type="match status" value="1"/>
</dbReference>
<dbReference type="HOGENOM" id="CLU_027562_17_4_9"/>
<keyword evidence="2" id="KW-0229">DNA integration</keyword>